<gene>
    <name evidence="2" type="ORF">A2W45_03855</name>
</gene>
<keyword evidence="1" id="KW-1133">Transmembrane helix</keyword>
<reference evidence="2 3" key="1">
    <citation type="journal article" date="2016" name="Nat. Commun.">
        <title>Thousands of microbial genomes shed light on interconnected biogeochemical processes in an aquifer system.</title>
        <authorList>
            <person name="Anantharaman K."/>
            <person name="Brown C.T."/>
            <person name="Hug L.A."/>
            <person name="Sharon I."/>
            <person name="Castelle C.J."/>
            <person name="Probst A.J."/>
            <person name="Thomas B.C."/>
            <person name="Singh A."/>
            <person name="Wilkins M.J."/>
            <person name="Karaoz U."/>
            <person name="Brodie E.L."/>
            <person name="Williams K.H."/>
            <person name="Hubbard S.S."/>
            <person name="Banfield J.F."/>
        </authorList>
    </citation>
    <scope>NUCLEOTIDE SEQUENCE [LARGE SCALE GENOMIC DNA]</scope>
</reference>
<feature type="transmembrane region" description="Helical" evidence="1">
    <location>
        <begin position="9"/>
        <end position="29"/>
    </location>
</feature>
<sequence length="74" mass="8337">MKTSAGKIYLWIGVLWVSITVIIAIVFLAGNPHYFSSQEGYEKFTLYANVIGFLIWSIPGFVLIVIGKRKLKSE</sequence>
<proteinExistence type="predicted"/>
<dbReference type="AlphaFoldDB" id="A0A1F5H2K2"/>
<evidence type="ECO:0000256" key="1">
    <source>
        <dbReference type="SAM" id="Phobius"/>
    </source>
</evidence>
<organism evidence="2 3">
    <name type="scientific">Candidatus Curtissbacteria bacterium RIFCSPHIGHO2_12_41_11</name>
    <dbReference type="NCBI Taxonomy" id="1797718"/>
    <lineage>
        <taxon>Bacteria</taxon>
        <taxon>Candidatus Curtissiibacteriota</taxon>
    </lineage>
</organism>
<evidence type="ECO:0000313" key="2">
    <source>
        <dbReference type="EMBL" id="OGD98392.1"/>
    </source>
</evidence>
<comment type="caution">
    <text evidence="2">The sequence shown here is derived from an EMBL/GenBank/DDBJ whole genome shotgun (WGS) entry which is preliminary data.</text>
</comment>
<dbReference type="EMBL" id="MFBH01000048">
    <property type="protein sequence ID" value="OGD98392.1"/>
    <property type="molecule type" value="Genomic_DNA"/>
</dbReference>
<dbReference type="Proteomes" id="UP000178393">
    <property type="component" value="Unassembled WGS sequence"/>
</dbReference>
<keyword evidence="1" id="KW-0812">Transmembrane</keyword>
<keyword evidence="1" id="KW-0472">Membrane</keyword>
<accession>A0A1F5H2K2</accession>
<feature type="transmembrane region" description="Helical" evidence="1">
    <location>
        <begin position="44"/>
        <end position="66"/>
    </location>
</feature>
<evidence type="ECO:0008006" key="4">
    <source>
        <dbReference type="Google" id="ProtNLM"/>
    </source>
</evidence>
<evidence type="ECO:0000313" key="3">
    <source>
        <dbReference type="Proteomes" id="UP000178393"/>
    </source>
</evidence>
<name>A0A1F5H2K2_9BACT</name>
<protein>
    <recommendedName>
        <fullName evidence="4">DUF5671 domain-containing protein</fullName>
    </recommendedName>
</protein>